<dbReference type="GO" id="GO:0030976">
    <property type="term" value="F:thiamine pyrophosphate binding"/>
    <property type="evidence" value="ECO:0007669"/>
    <property type="project" value="InterPro"/>
</dbReference>
<gene>
    <name evidence="3" type="ORF">S01H4_54556</name>
</gene>
<organism evidence="3">
    <name type="scientific">marine sediment metagenome</name>
    <dbReference type="NCBI Taxonomy" id="412755"/>
    <lineage>
        <taxon>unclassified sequences</taxon>
        <taxon>metagenomes</taxon>
        <taxon>ecological metagenomes</taxon>
    </lineage>
</organism>
<dbReference type="InterPro" id="IPR051479">
    <property type="entry name" value="PorB-like"/>
</dbReference>
<protein>
    <recommendedName>
        <fullName evidence="2">Thiamine pyrophosphate enzyme TPP-binding domain-containing protein</fullName>
    </recommendedName>
</protein>
<dbReference type="AlphaFoldDB" id="X1CZT0"/>
<accession>X1CZT0</accession>
<feature type="non-terminal residue" evidence="3">
    <location>
        <position position="1"/>
    </location>
</feature>
<dbReference type="Gene3D" id="3.40.50.970">
    <property type="match status" value="2"/>
</dbReference>
<evidence type="ECO:0000259" key="2">
    <source>
        <dbReference type="Pfam" id="PF02775"/>
    </source>
</evidence>
<proteinExistence type="predicted"/>
<dbReference type="PANTHER" id="PTHR42897:SF1">
    <property type="entry name" value="2-OXOACID OXIDOREDUCTASE (FERREDOXIN)"/>
    <property type="match status" value="1"/>
</dbReference>
<feature type="non-terminal residue" evidence="3">
    <location>
        <position position="255"/>
    </location>
</feature>
<dbReference type="PANTHER" id="PTHR42897">
    <property type="entry name" value="PYRUVATE SYNTHASE SUBUNIT PORB"/>
    <property type="match status" value="1"/>
</dbReference>
<comment type="caution">
    <text evidence="3">The sequence shown here is derived from an EMBL/GenBank/DDBJ whole genome shotgun (WGS) entry which is preliminary data.</text>
</comment>
<dbReference type="InterPro" id="IPR029061">
    <property type="entry name" value="THDP-binding"/>
</dbReference>
<feature type="domain" description="Thiamine pyrophosphate enzyme TPP-binding" evidence="2">
    <location>
        <begin position="56"/>
        <end position="201"/>
    </location>
</feature>
<dbReference type="Pfam" id="PF02775">
    <property type="entry name" value="TPP_enzyme_C"/>
    <property type="match status" value="1"/>
</dbReference>
<name>X1CZT0_9ZZZZ</name>
<sequence>PDDSPYTPGDKACDGCMASNIAINVMRILGKKTIVSVPPCCMSVFAGIFPAINWDVPYFHMQFANLASTITGISRALKAQGKDDVIVVGFGGDGGTADMGLQALSGAAHRDENILYICYNNEAYENTGVQASGSSPFGSWSSTTPVINGGTGNEYFPKDIPRILIAHNSTYVATAATSHIQDFINKVEKAKNLRGFRYIEVLSVCPPGWKVPTDSGPQLVEEAVDCGYWLLFEYEKGHLTINEEPKFEGLREFLS</sequence>
<dbReference type="GO" id="GO:0016491">
    <property type="term" value="F:oxidoreductase activity"/>
    <property type="evidence" value="ECO:0007669"/>
    <property type="project" value="UniProtKB-KW"/>
</dbReference>
<evidence type="ECO:0000313" key="3">
    <source>
        <dbReference type="EMBL" id="GAH14046.1"/>
    </source>
</evidence>
<reference evidence="3" key="1">
    <citation type="journal article" date="2014" name="Front. Microbiol.">
        <title>High frequency of phylogenetically diverse reductive dehalogenase-homologous genes in deep subseafloor sedimentary metagenomes.</title>
        <authorList>
            <person name="Kawai M."/>
            <person name="Futagami T."/>
            <person name="Toyoda A."/>
            <person name="Takaki Y."/>
            <person name="Nishi S."/>
            <person name="Hori S."/>
            <person name="Arai W."/>
            <person name="Tsubouchi T."/>
            <person name="Morono Y."/>
            <person name="Uchiyama I."/>
            <person name="Ito T."/>
            <person name="Fujiyama A."/>
            <person name="Inagaki F."/>
            <person name="Takami H."/>
        </authorList>
    </citation>
    <scope>NUCLEOTIDE SEQUENCE</scope>
    <source>
        <strain evidence="3">Expedition CK06-06</strain>
    </source>
</reference>
<evidence type="ECO:0000256" key="1">
    <source>
        <dbReference type="ARBA" id="ARBA00023002"/>
    </source>
</evidence>
<dbReference type="InterPro" id="IPR011766">
    <property type="entry name" value="TPP_enzyme_TPP-bd"/>
</dbReference>
<keyword evidence="1" id="KW-0560">Oxidoreductase</keyword>
<dbReference type="EMBL" id="BART01031406">
    <property type="protein sequence ID" value="GAH14046.1"/>
    <property type="molecule type" value="Genomic_DNA"/>
</dbReference>
<dbReference type="SUPFAM" id="SSF52518">
    <property type="entry name" value="Thiamin diphosphate-binding fold (THDP-binding)"/>
    <property type="match status" value="1"/>
</dbReference>